<dbReference type="CDD" id="cd06261">
    <property type="entry name" value="TM_PBP2"/>
    <property type="match status" value="1"/>
</dbReference>
<feature type="transmembrane region" description="Helical" evidence="7">
    <location>
        <begin position="128"/>
        <end position="147"/>
    </location>
</feature>
<proteinExistence type="predicted"/>
<dbReference type="GO" id="GO:0055085">
    <property type="term" value="P:transmembrane transport"/>
    <property type="evidence" value="ECO:0007669"/>
    <property type="project" value="InterPro"/>
</dbReference>
<keyword evidence="5 7" id="KW-1133">Transmembrane helix</keyword>
<evidence type="ECO:0000313" key="10">
    <source>
        <dbReference type="Proteomes" id="UP000535838"/>
    </source>
</evidence>
<feature type="transmembrane region" description="Helical" evidence="7">
    <location>
        <begin position="29"/>
        <end position="51"/>
    </location>
</feature>
<evidence type="ECO:0000256" key="3">
    <source>
        <dbReference type="ARBA" id="ARBA00022475"/>
    </source>
</evidence>
<protein>
    <submittedName>
        <fullName evidence="9">Carbohydrate ABC transporter permease</fullName>
    </submittedName>
</protein>
<comment type="subcellular location">
    <subcellularLocation>
        <location evidence="1">Cell membrane</location>
        <topology evidence="1">Multi-pass membrane protein</topology>
    </subcellularLocation>
</comment>
<keyword evidence="6 7" id="KW-0472">Membrane</keyword>
<feature type="transmembrane region" description="Helical" evidence="7">
    <location>
        <begin position="159"/>
        <end position="180"/>
    </location>
</feature>
<keyword evidence="10" id="KW-1185">Reference proteome</keyword>
<evidence type="ECO:0000256" key="5">
    <source>
        <dbReference type="ARBA" id="ARBA00022989"/>
    </source>
</evidence>
<dbReference type="PROSITE" id="PS50928">
    <property type="entry name" value="ABC_TM1"/>
    <property type="match status" value="1"/>
</dbReference>
<dbReference type="Proteomes" id="UP000535838">
    <property type="component" value="Unassembled WGS sequence"/>
</dbReference>
<accession>A0A841SVG1</accession>
<dbReference type="GO" id="GO:0005886">
    <property type="term" value="C:plasma membrane"/>
    <property type="evidence" value="ECO:0007669"/>
    <property type="project" value="UniProtKB-SubCell"/>
</dbReference>
<evidence type="ECO:0000256" key="1">
    <source>
        <dbReference type="ARBA" id="ARBA00004651"/>
    </source>
</evidence>
<dbReference type="RefSeq" id="WP_185121138.1">
    <property type="nucleotide sequence ID" value="NZ_JACJVQ010000015.1"/>
</dbReference>
<evidence type="ECO:0000256" key="6">
    <source>
        <dbReference type="ARBA" id="ARBA00023136"/>
    </source>
</evidence>
<keyword evidence="3" id="KW-1003">Cell membrane</keyword>
<dbReference type="PANTHER" id="PTHR43744">
    <property type="entry name" value="ABC TRANSPORTER PERMEASE PROTEIN MG189-RELATED-RELATED"/>
    <property type="match status" value="1"/>
</dbReference>
<organism evidence="9 10">
    <name type="scientific">Cohnella thailandensis</name>
    <dbReference type="NCBI Taxonomy" id="557557"/>
    <lineage>
        <taxon>Bacteria</taxon>
        <taxon>Bacillati</taxon>
        <taxon>Bacillota</taxon>
        <taxon>Bacilli</taxon>
        <taxon>Bacillales</taxon>
        <taxon>Paenibacillaceae</taxon>
        <taxon>Cohnella</taxon>
    </lineage>
</organism>
<gene>
    <name evidence="9" type="ORF">H7B67_17420</name>
</gene>
<evidence type="ECO:0000256" key="2">
    <source>
        <dbReference type="ARBA" id="ARBA00022448"/>
    </source>
</evidence>
<keyword evidence="4 7" id="KW-0812">Transmembrane</keyword>
<dbReference type="AlphaFoldDB" id="A0A841SVG1"/>
<feature type="domain" description="ABC transmembrane type-1" evidence="8">
    <location>
        <begin position="93"/>
        <end position="299"/>
    </location>
</feature>
<sequence>MNTQASAQPAGRTETKPARRRRKIDWKDFSFNAINYFILTILILITIYPFYYIFVYSISDSIEAQKGVTFWPAGFSLEAYQKTLTLPGIKDAAIVSLSRTVLGTILTVLCCSFFAYLITKEEMLLRKYVYRFVLITMYFNAGFIPWYLTMKTYGLQNNFLLYIVPSALAGFNVILIKTFIEQLPASLEESAKIDGAGYMRIFTSIIFPLSMPIIATIAVFAAVGQWSTWFDNWFLVENPKLQTLQLVLYTFLNQSSNLANATTEQLNRGDLVRTLTPQSIQMTITMLVTLPIVLVYPLLQRYFVKGIMMGAVKG</sequence>
<feature type="transmembrane region" description="Helical" evidence="7">
    <location>
        <begin position="92"/>
        <end position="116"/>
    </location>
</feature>
<reference evidence="9 10" key="1">
    <citation type="submission" date="2020-08" db="EMBL/GenBank/DDBJ databases">
        <title>Cohnella phylogeny.</title>
        <authorList>
            <person name="Dunlap C."/>
        </authorList>
    </citation>
    <scope>NUCLEOTIDE SEQUENCE [LARGE SCALE GENOMIC DNA]</scope>
    <source>
        <strain evidence="9 10">DSM 25241</strain>
    </source>
</reference>
<dbReference type="PANTHER" id="PTHR43744:SF9">
    <property type="entry name" value="POLYGALACTURONAN_RHAMNOGALACTURONAN TRANSPORT SYSTEM PERMEASE PROTEIN YTCP"/>
    <property type="match status" value="1"/>
</dbReference>
<evidence type="ECO:0000259" key="8">
    <source>
        <dbReference type="PROSITE" id="PS50928"/>
    </source>
</evidence>
<dbReference type="InterPro" id="IPR035906">
    <property type="entry name" value="MetI-like_sf"/>
</dbReference>
<keyword evidence="2" id="KW-0813">Transport</keyword>
<comment type="caution">
    <text evidence="9">The sequence shown here is derived from an EMBL/GenBank/DDBJ whole genome shotgun (WGS) entry which is preliminary data.</text>
</comment>
<evidence type="ECO:0000256" key="4">
    <source>
        <dbReference type="ARBA" id="ARBA00022692"/>
    </source>
</evidence>
<evidence type="ECO:0000256" key="7">
    <source>
        <dbReference type="SAM" id="Phobius"/>
    </source>
</evidence>
<evidence type="ECO:0000313" key="9">
    <source>
        <dbReference type="EMBL" id="MBB6635904.1"/>
    </source>
</evidence>
<dbReference type="Gene3D" id="1.10.3720.10">
    <property type="entry name" value="MetI-like"/>
    <property type="match status" value="1"/>
</dbReference>
<feature type="transmembrane region" description="Helical" evidence="7">
    <location>
        <begin position="280"/>
        <end position="299"/>
    </location>
</feature>
<feature type="transmembrane region" description="Helical" evidence="7">
    <location>
        <begin position="201"/>
        <end position="223"/>
    </location>
</feature>
<name>A0A841SVG1_9BACL</name>
<dbReference type="InterPro" id="IPR000515">
    <property type="entry name" value="MetI-like"/>
</dbReference>
<dbReference type="SUPFAM" id="SSF161098">
    <property type="entry name" value="MetI-like"/>
    <property type="match status" value="1"/>
</dbReference>
<dbReference type="EMBL" id="JACJVQ010000015">
    <property type="protein sequence ID" value="MBB6635904.1"/>
    <property type="molecule type" value="Genomic_DNA"/>
</dbReference>